<dbReference type="GeneID" id="11595882"/>
<dbReference type="Proteomes" id="UP000005867">
    <property type="component" value="Chromosome"/>
</dbReference>
<organism evidence="1 2">
    <name type="scientific">Pyrobaculum ferrireducens</name>
    <dbReference type="NCBI Taxonomy" id="1104324"/>
    <lineage>
        <taxon>Archaea</taxon>
        <taxon>Thermoproteota</taxon>
        <taxon>Thermoprotei</taxon>
        <taxon>Thermoproteales</taxon>
        <taxon>Thermoproteaceae</taxon>
        <taxon>Pyrobaculum</taxon>
    </lineage>
</organism>
<name>G7VDW4_9CREN</name>
<protein>
    <submittedName>
        <fullName evidence="1">Uncharacterized protein</fullName>
    </submittedName>
</protein>
<dbReference type="BioCyc" id="PSP1104324:GJSN-76-MONOMER"/>
<dbReference type="EMBL" id="CP003098">
    <property type="protein sequence ID" value="AET31546.1"/>
    <property type="molecule type" value="Genomic_DNA"/>
</dbReference>
<evidence type="ECO:0000313" key="2">
    <source>
        <dbReference type="Proteomes" id="UP000005867"/>
    </source>
</evidence>
<gene>
    <name evidence="1" type="ORF">P186_0077</name>
</gene>
<dbReference type="AlphaFoldDB" id="G7VDW4"/>
<dbReference type="RefSeq" id="WP_014287377.1">
    <property type="nucleotide sequence ID" value="NC_016645.1"/>
</dbReference>
<reference evidence="1 2" key="1">
    <citation type="journal article" date="2012" name="J. Bacteriol.">
        <title>Complete genome sequence of strain 1860, a crenarchaeon of the genus pyrobaculum able to grow with various electron acceptors.</title>
        <authorList>
            <person name="Mardanov A.V."/>
            <person name="Gumerov V.M."/>
            <person name="Slobodkina G.B."/>
            <person name="Beletsky A.V."/>
            <person name="Bonch-Osmolovskaya E.A."/>
            <person name="Ravin N.V."/>
            <person name="Skryabin K.G."/>
        </authorList>
    </citation>
    <scope>NUCLEOTIDE SEQUENCE [LARGE SCALE GENOMIC DNA]</scope>
    <source>
        <strain evidence="1 2">1860</strain>
    </source>
</reference>
<proteinExistence type="predicted"/>
<dbReference type="eggNOG" id="arCOG11439">
    <property type="taxonomic scope" value="Archaea"/>
</dbReference>
<keyword evidence="2" id="KW-1185">Reference proteome</keyword>
<accession>G7VDW4</accession>
<dbReference type="KEGG" id="pyr:P186_0077"/>
<dbReference type="HOGENOM" id="CLU_989077_0_0_2"/>
<evidence type="ECO:0000313" key="1">
    <source>
        <dbReference type="EMBL" id="AET31546.1"/>
    </source>
</evidence>
<sequence>MGRETLRQFREVLRLVPTIDEIRQVLTRLGWPHAPSQQLLSDGERVAYMIRYSQIMNRRGFVIGGGFSINYVVLPDVGEPPRFTFDVDTAPPTPTSKLSVLEMVAETNRELVEEGYAVAVWVGRHVYFGLFEHDVEKDVFPYLLPLRVPVVTRWSGVPLWTYLRRMGVEVGYDVVAEVKRMSAEILGVDTPRVDFLRIGVSVELNPPVELYGGFKISSVAWQLAEKARRKIVDPLRRGYVDHDVLKALLDLRAVWAVPRSSLARYFDEGLRAELVELLPQAAERTDIYWQSHHYALVKGKYGSPREVAERILDFLKRI</sequence>